<dbReference type="InParanoid" id="A2FI95"/>
<reference evidence="2" key="2">
    <citation type="journal article" date="2007" name="Science">
        <title>Draft genome sequence of the sexually transmitted pathogen Trichomonas vaginalis.</title>
        <authorList>
            <person name="Carlton J.M."/>
            <person name="Hirt R.P."/>
            <person name="Silva J.C."/>
            <person name="Delcher A.L."/>
            <person name="Schatz M."/>
            <person name="Zhao Q."/>
            <person name="Wortman J.R."/>
            <person name="Bidwell S.L."/>
            <person name="Alsmark U.C.M."/>
            <person name="Besteiro S."/>
            <person name="Sicheritz-Ponten T."/>
            <person name="Noel C.J."/>
            <person name="Dacks J.B."/>
            <person name="Foster P.G."/>
            <person name="Simillion C."/>
            <person name="Van de Peer Y."/>
            <person name="Miranda-Saavedra D."/>
            <person name="Barton G.J."/>
            <person name="Westrop G.D."/>
            <person name="Mueller S."/>
            <person name="Dessi D."/>
            <person name="Fiori P.L."/>
            <person name="Ren Q."/>
            <person name="Paulsen I."/>
            <person name="Zhang H."/>
            <person name="Bastida-Corcuera F.D."/>
            <person name="Simoes-Barbosa A."/>
            <person name="Brown M.T."/>
            <person name="Hayes R.D."/>
            <person name="Mukherjee M."/>
            <person name="Okumura C.Y."/>
            <person name="Schneider R."/>
            <person name="Smith A.J."/>
            <person name="Vanacova S."/>
            <person name="Villalvazo M."/>
            <person name="Haas B.J."/>
            <person name="Pertea M."/>
            <person name="Feldblyum T.V."/>
            <person name="Utterback T.R."/>
            <person name="Shu C.L."/>
            <person name="Osoegawa K."/>
            <person name="de Jong P.J."/>
            <person name="Hrdy I."/>
            <person name="Horvathova L."/>
            <person name="Zubacova Z."/>
            <person name="Dolezal P."/>
            <person name="Malik S.B."/>
            <person name="Logsdon J.M. Jr."/>
            <person name="Henze K."/>
            <person name="Gupta A."/>
            <person name="Wang C.C."/>
            <person name="Dunne R.L."/>
            <person name="Upcroft J.A."/>
            <person name="Upcroft P."/>
            <person name="White O."/>
            <person name="Salzberg S.L."/>
            <person name="Tang P."/>
            <person name="Chiu C.-H."/>
            <person name="Lee Y.-S."/>
            <person name="Embley T.M."/>
            <person name="Coombs G.H."/>
            <person name="Mottram J.C."/>
            <person name="Tachezy J."/>
            <person name="Fraser-Liggett C.M."/>
            <person name="Johnson P.J."/>
        </authorList>
    </citation>
    <scope>NUCLEOTIDE SEQUENCE [LARGE SCALE GENOMIC DNA]</scope>
    <source>
        <strain evidence="2">G3</strain>
    </source>
</reference>
<keyword evidence="1" id="KW-0472">Membrane</keyword>
<evidence type="ECO:0000313" key="2">
    <source>
        <dbReference type="EMBL" id="EAX95377.1"/>
    </source>
</evidence>
<feature type="transmembrane region" description="Helical" evidence="1">
    <location>
        <begin position="77"/>
        <end position="99"/>
    </location>
</feature>
<evidence type="ECO:0000313" key="3">
    <source>
        <dbReference type="Proteomes" id="UP000001542"/>
    </source>
</evidence>
<dbReference type="VEuPathDB" id="TrichDB:TVAGG3_0723410"/>
<keyword evidence="1" id="KW-1133">Transmembrane helix</keyword>
<reference evidence="2" key="1">
    <citation type="submission" date="2006-10" db="EMBL/GenBank/DDBJ databases">
        <authorList>
            <person name="Amadeo P."/>
            <person name="Zhao Q."/>
            <person name="Wortman J."/>
            <person name="Fraser-Liggett C."/>
            <person name="Carlton J."/>
        </authorList>
    </citation>
    <scope>NUCLEOTIDE SEQUENCE</scope>
    <source>
        <strain evidence="2">G3</strain>
    </source>
</reference>
<gene>
    <name evidence="2" type="ORF">TVAG_425620</name>
</gene>
<proteinExistence type="predicted"/>
<dbReference type="Proteomes" id="UP000001542">
    <property type="component" value="Unassembled WGS sequence"/>
</dbReference>
<dbReference type="RefSeq" id="XP_001308307.1">
    <property type="nucleotide sequence ID" value="XM_001308306.1"/>
</dbReference>
<dbReference type="EMBL" id="DS113809">
    <property type="protein sequence ID" value="EAX95377.1"/>
    <property type="molecule type" value="Genomic_DNA"/>
</dbReference>
<protein>
    <submittedName>
        <fullName evidence="2">Uncharacterized protein</fullName>
    </submittedName>
</protein>
<dbReference type="KEGG" id="tva:4753126"/>
<keyword evidence="1" id="KW-0812">Transmembrane</keyword>
<keyword evidence="3" id="KW-1185">Reference proteome</keyword>
<accession>A2FI95</accession>
<evidence type="ECO:0000256" key="1">
    <source>
        <dbReference type="SAM" id="Phobius"/>
    </source>
</evidence>
<organism evidence="2 3">
    <name type="scientific">Trichomonas vaginalis (strain ATCC PRA-98 / G3)</name>
    <dbReference type="NCBI Taxonomy" id="412133"/>
    <lineage>
        <taxon>Eukaryota</taxon>
        <taxon>Metamonada</taxon>
        <taxon>Parabasalia</taxon>
        <taxon>Trichomonadida</taxon>
        <taxon>Trichomonadidae</taxon>
        <taxon>Trichomonas</taxon>
    </lineage>
</organism>
<name>A2FI95_TRIV3</name>
<dbReference type="AlphaFoldDB" id="A2FI95"/>
<sequence>MISWCSSFWYKTCCSHCCSKEKCNNSESCDCCGEFRWYLHSMENYDDHKYKQWCCARLNRYCFQCCKECDSDMLRCCWIYVFIQGIAFIALAPFIAISLCCHTCYPCDDAEEQWENDTAAIIDSEEYDQLSTRRKIDEIRNKKTSEVVAPVAETPINV</sequence>
<dbReference type="VEuPathDB" id="TrichDB:TVAG_425620"/>